<accession>A0A8H5ARP9</accession>
<dbReference type="AlphaFoldDB" id="A0A8H5ARP9"/>
<comment type="caution">
    <text evidence="3">The sequence shown here is derived from an EMBL/GenBank/DDBJ whole genome shotgun (WGS) entry which is preliminary data.</text>
</comment>
<feature type="transmembrane region" description="Helical" evidence="1">
    <location>
        <begin position="134"/>
        <end position="156"/>
    </location>
</feature>
<evidence type="ECO:0000256" key="1">
    <source>
        <dbReference type="SAM" id="Phobius"/>
    </source>
</evidence>
<evidence type="ECO:0000313" key="3">
    <source>
        <dbReference type="EMBL" id="KAF5309037.1"/>
    </source>
</evidence>
<dbReference type="Proteomes" id="UP000567179">
    <property type="component" value="Unassembled WGS sequence"/>
</dbReference>
<gene>
    <name evidence="3" type="ORF">D9619_013550</name>
</gene>
<evidence type="ECO:0000313" key="4">
    <source>
        <dbReference type="Proteomes" id="UP000567179"/>
    </source>
</evidence>
<dbReference type="OrthoDB" id="60858at2759"/>
<keyword evidence="1" id="KW-1133">Transmembrane helix</keyword>
<dbReference type="EMBL" id="JAACJJ010000062">
    <property type="protein sequence ID" value="KAF5309037.1"/>
    <property type="molecule type" value="Genomic_DNA"/>
</dbReference>
<dbReference type="PANTHER" id="PTHR37919:SF2">
    <property type="entry name" value="EXPERA DOMAIN-CONTAINING PROTEIN"/>
    <property type="match status" value="1"/>
</dbReference>
<keyword evidence="4" id="KW-1185">Reference proteome</keyword>
<protein>
    <recommendedName>
        <fullName evidence="5">EXPERA domain-containing protein</fullName>
    </recommendedName>
</protein>
<keyword evidence="1" id="KW-0472">Membrane</keyword>
<evidence type="ECO:0000256" key="2">
    <source>
        <dbReference type="SAM" id="SignalP"/>
    </source>
</evidence>
<proteinExistence type="predicted"/>
<dbReference type="PANTHER" id="PTHR37919">
    <property type="entry name" value="PROTEIN CBG05606"/>
    <property type="match status" value="1"/>
</dbReference>
<evidence type="ECO:0008006" key="5">
    <source>
        <dbReference type="Google" id="ProtNLM"/>
    </source>
</evidence>
<reference evidence="3 4" key="1">
    <citation type="journal article" date="2020" name="ISME J.">
        <title>Uncovering the hidden diversity of litter-decomposition mechanisms in mushroom-forming fungi.</title>
        <authorList>
            <person name="Floudas D."/>
            <person name="Bentzer J."/>
            <person name="Ahren D."/>
            <person name="Johansson T."/>
            <person name="Persson P."/>
            <person name="Tunlid A."/>
        </authorList>
    </citation>
    <scope>NUCLEOTIDE SEQUENCE [LARGE SCALE GENOMIC DNA]</scope>
    <source>
        <strain evidence="3 4">CBS 101986</strain>
    </source>
</reference>
<keyword evidence="2" id="KW-0732">Signal</keyword>
<sequence>MPAIPKTHSWISLWFLLTAPVIAWDVGYCLMRPRSMTGGDLHWIWSPYALYQNVYGLPSFESGDGFTNAQSLLNIIETLMNISYLYLAHVAKWPPATIVGFGAALMTLSKTILYWAQEYFCGYCAVGHNNFRDLFLLWIVPNGLWIVVPSFIVWQFGKDLTESLNFAAGKAGSGVYSKSNGSKKQQ</sequence>
<feature type="signal peptide" evidence="2">
    <location>
        <begin position="1"/>
        <end position="23"/>
    </location>
</feature>
<keyword evidence="1" id="KW-0812">Transmembrane</keyword>
<name>A0A8H5ARP9_9AGAR</name>
<organism evidence="3 4">
    <name type="scientific">Psilocybe cf. subviscida</name>
    <dbReference type="NCBI Taxonomy" id="2480587"/>
    <lineage>
        <taxon>Eukaryota</taxon>
        <taxon>Fungi</taxon>
        <taxon>Dikarya</taxon>
        <taxon>Basidiomycota</taxon>
        <taxon>Agaricomycotina</taxon>
        <taxon>Agaricomycetes</taxon>
        <taxon>Agaricomycetidae</taxon>
        <taxon>Agaricales</taxon>
        <taxon>Agaricineae</taxon>
        <taxon>Strophariaceae</taxon>
        <taxon>Psilocybe</taxon>
    </lineage>
</organism>
<feature type="chain" id="PRO_5034809178" description="EXPERA domain-containing protein" evidence="2">
    <location>
        <begin position="24"/>
        <end position="186"/>
    </location>
</feature>